<feature type="domain" description="Retrotransposon gag" evidence="2">
    <location>
        <begin position="145"/>
        <end position="240"/>
    </location>
</feature>
<feature type="region of interest" description="Disordered" evidence="1">
    <location>
        <begin position="356"/>
        <end position="427"/>
    </location>
</feature>
<evidence type="ECO:0000259" key="2">
    <source>
        <dbReference type="Pfam" id="PF03732"/>
    </source>
</evidence>
<dbReference type="Pfam" id="PF17921">
    <property type="entry name" value="Integrase_H2C2"/>
    <property type="match status" value="1"/>
</dbReference>
<comment type="caution">
    <text evidence="4">The sequence shown here is derived from an EMBL/GenBank/DDBJ whole genome shotgun (WGS) entry which is preliminary data.</text>
</comment>
<dbReference type="InterPro" id="IPR041588">
    <property type="entry name" value="Integrase_H2C2"/>
</dbReference>
<feature type="compositionally biased region" description="Basic residues" evidence="1">
    <location>
        <begin position="7"/>
        <end position="18"/>
    </location>
</feature>
<keyword evidence="5" id="KW-1185">Reference proteome</keyword>
<name>A0AAV8E3T3_9POAL</name>
<dbReference type="Proteomes" id="UP001140206">
    <property type="component" value="Chromosome 3"/>
</dbReference>
<evidence type="ECO:0000313" key="5">
    <source>
        <dbReference type="Proteomes" id="UP001140206"/>
    </source>
</evidence>
<feature type="region of interest" description="Disordered" evidence="1">
    <location>
        <begin position="276"/>
        <end position="303"/>
    </location>
</feature>
<dbReference type="Pfam" id="PF03732">
    <property type="entry name" value="Retrotrans_gag"/>
    <property type="match status" value="1"/>
</dbReference>
<evidence type="ECO:0000256" key="1">
    <source>
        <dbReference type="SAM" id="MobiDB-lite"/>
    </source>
</evidence>
<dbReference type="PANTHER" id="PTHR15503:SF45">
    <property type="entry name" value="RNA-DIRECTED DNA POLYMERASE HOMOLOG"/>
    <property type="match status" value="1"/>
</dbReference>
<feature type="region of interest" description="Disordered" evidence="1">
    <location>
        <begin position="1"/>
        <end position="66"/>
    </location>
</feature>
<protein>
    <submittedName>
        <fullName evidence="4">DNA/RNA polymerases superfamily protein</fullName>
    </submittedName>
</protein>
<dbReference type="Pfam" id="PF08284">
    <property type="entry name" value="RVP_2"/>
    <property type="match status" value="1"/>
</dbReference>
<reference evidence="4" key="1">
    <citation type="submission" date="2022-08" db="EMBL/GenBank/DDBJ databases">
        <authorList>
            <person name="Marques A."/>
        </authorList>
    </citation>
    <scope>NUCLEOTIDE SEQUENCE</scope>
    <source>
        <strain evidence="4">RhyPub2mFocal</strain>
        <tissue evidence="4">Leaves</tissue>
    </source>
</reference>
<feature type="compositionally biased region" description="Gly residues" evidence="1">
    <location>
        <begin position="407"/>
        <end position="418"/>
    </location>
</feature>
<dbReference type="InterPro" id="IPR005162">
    <property type="entry name" value="Retrotrans_gag_dom"/>
</dbReference>
<dbReference type="InterPro" id="IPR021109">
    <property type="entry name" value="Peptidase_aspartic_dom_sf"/>
</dbReference>
<dbReference type="AlphaFoldDB" id="A0AAV8E3T3"/>
<evidence type="ECO:0000313" key="4">
    <source>
        <dbReference type="EMBL" id="KAJ4773006.1"/>
    </source>
</evidence>
<dbReference type="Gene3D" id="1.10.340.70">
    <property type="match status" value="1"/>
</dbReference>
<dbReference type="InterPro" id="IPR032567">
    <property type="entry name" value="RTL1-rel"/>
</dbReference>
<evidence type="ECO:0000259" key="3">
    <source>
        <dbReference type="Pfam" id="PF17921"/>
    </source>
</evidence>
<dbReference type="Gene3D" id="2.40.70.10">
    <property type="entry name" value="Acid Proteases"/>
    <property type="match status" value="1"/>
</dbReference>
<feature type="domain" description="Integrase zinc-binding" evidence="3">
    <location>
        <begin position="735"/>
        <end position="790"/>
    </location>
</feature>
<dbReference type="PANTHER" id="PTHR15503">
    <property type="entry name" value="LDOC1 RELATED"/>
    <property type="match status" value="1"/>
</dbReference>
<gene>
    <name evidence="4" type="ORF">LUZ62_057263</name>
</gene>
<sequence length="808" mass="90076">MEQPTPRRGRGRPQRRARVQSQNRGRGRTQVPARGRGRGRGPVEQGDHAVPQANPVPQNNPVPPEAAQEGLGQQLLAGLTQLVGQAVGRAQEVLDPFTIAYHEFLRHQTPRYDGSGNYDAAEEWLLAVQDTFRLARTPVEHWTELAATRFDRDARLWWGTQQPQFQGDGRNIPWDWFTGVFRARFMGATQQEELRRRFETLTQGTMTARQYGETFLRLSHYAPDLVADPQRRRDRFIRGLIPDLALSLDSYPGTSIEFLMDKAVFLETLIAARDRSRQDQMRSSTVGPRRVALPAPRQPTAPIPRRPVVAVAPQGGRYFCSVCQRYHSGPCTRQTGGCHICQSPDHWKADCPRNTGRTFPGSSSGGGGQAVPNRPPTTGTFGRGIVDAGRGRGGFAAPRGIGRTGPQRGGRFGHGGRGAACSGQTGRDTARVHATIGEDYPDYEAVPQEDFQDAQDDADLIAGMVSVSNCFAYSLIDTGASHSFVSETFVKEHRWTTEPRNRVMVVQTPLGKNVLVDRVCRNQKVQITGRNLPANLVVLDMRDFDILLGLDWLSTHHAVVDCKNRSVRFGKADTEPFVFKGRKPGTGIPIISAMQVKHLISLGCEMFLASVMSTDSTVLDLETVPVVRKANVVADALSRKNQGNLATMITQQHHILEDMRRLDLWVAASDAGNSMMASLVVKPTLMEEIKQAQQKDARLEKVRATVTSELTTPFRVDEEGVLRFRDRICVPDDYELKGKILSEAHESGYTIHPGETKMYRDLKGYYWWRNMRREVARFVAKCLVCQKVKADKKASRLTPSIENVRAEV</sequence>
<dbReference type="SUPFAM" id="SSF50630">
    <property type="entry name" value="Acid proteases"/>
    <property type="match status" value="1"/>
</dbReference>
<accession>A0AAV8E3T3</accession>
<dbReference type="CDD" id="cd00303">
    <property type="entry name" value="retropepsin_like"/>
    <property type="match status" value="1"/>
</dbReference>
<organism evidence="4 5">
    <name type="scientific">Rhynchospora pubera</name>
    <dbReference type="NCBI Taxonomy" id="906938"/>
    <lineage>
        <taxon>Eukaryota</taxon>
        <taxon>Viridiplantae</taxon>
        <taxon>Streptophyta</taxon>
        <taxon>Embryophyta</taxon>
        <taxon>Tracheophyta</taxon>
        <taxon>Spermatophyta</taxon>
        <taxon>Magnoliopsida</taxon>
        <taxon>Liliopsida</taxon>
        <taxon>Poales</taxon>
        <taxon>Cyperaceae</taxon>
        <taxon>Cyperoideae</taxon>
        <taxon>Rhynchosporeae</taxon>
        <taxon>Rhynchospora</taxon>
    </lineage>
</organism>
<proteinExistence type="predicted"/>
<dbReference type="EMBL" id="JAMFTS010000003">
    <property type="protein sequence ID" value="KAJ4773006.1"/>
    <property type="molecule type" value="Genomic_DNA"/>
</dbReference>